<evidence type="ECO:0000313" key="10">
    <source>
        <dbReference type="EMBL" id="MFC5827519.1"/>
    </source>
</evidence>
<evidence type="ECO:0000256" key="5">
    <source>
        <dbReference type="ARBA" id="ARBA00022989"/>
    </source>
</evidence>
<evidence type="ECO:0000256" key="8">
    <source>
        <dbReference type="SAM" id="Phobius"/>
    </source>
</evidence>
<evidence type="ECO:0000256" key="2">
    <source>
        <dbReference type="ARBA" id="ARBA00022448"/>
    </source>
</evidence>
<sequence length="326" mass="32891">HVLFWSSAGFGLLAGALVLTLVPESELRGGGRFDVAGAAGLSAGLVCLLLAISKGADWGWGSPVTAGLFGASAVVLGLWGWWELRVRDPLVDLRTTARRQVLLTNLASAMFGFSMFSMALVLPQLLQLPRSTGYGLGQTMTVVGLVLAPSGLVMMAMSPVSARISWSRGPKVTLMTGALVVGAGYGLGVALMSEIWQLVLVSSVIGAGIGLAYGAMPTLIMSAVPVGETAAANSLNTLMRAIGTSASSVVAGVVLAQLTTAIGVPSPDGFRVVMAVGGGAALIACAVAAFLPAFRRPGTLAAREGRARPVGPAMPEAGGSCSSSPG</sequence>
<evidence type="ECO:0000313" key="11">
    <source>
        <dbReference type="Proteomes" id="UP001596058"/>
    </source>
</evidence>
<keyword evidence="11" id="KW-1185">Reference proteome</keyword>
<comment type="subcellular location">
    <subcellularLocation>
        <location evidence="1">Cell membrane</location>
        <topology evidence="1">Multi-pass membrane protein</topology>
    </subcellularLocation>
</comment>
<feature type="transmembrane region" description="Helical" evidence="8">
    <location>
        <begin position="102"/>
        <end position="122"/>
    </location>
</feature>
<feature type="transmembrane region" description="Helical" evidence="8">
    <location>
        <begin position="142"/>
        <end position="160"/>
    </location>
</feature>
<dbReference type="InterPro" id="IPR011701">
    <property type="entry name" value="MFS"/>
</dbReference>
<feature type="transmembrane region" description="Helical" evidence="8">
    <location>
        <begin position="6"/>
        <end position="23"/>
    </location>
</feature>
<dbReference type="RefSeq" id="WP_379517018.1">
    <property type="nucleotide sequence ID" value="NZ_JBHSPA010000029.1"/>
</dbReference>
<gene>
    <name evidence="10" type="ORF">ACFPZ3_26960</name>
</gene>
<dbReference type="Gene3D" id="1.20.1250.20">
    <property type="entry name" value="MFS general substrate transporter like domains"/>
    <property type="match status" value="1"/>
</dbReference>
<accession>A0ABW1CR75</accession>
<keyword evidence="2" id="KW-0813">Transport</keyword>
<proteinExistence type="predicted"/>
<feature type="transmembrane region" description="Helical" evidence="8">
    <location>
        <begin position="172"/>
        <end position="192"/>
    </location>
</feature>
<dbReference type="PROSITE" id="PS50850">
    <property type="entry name" value="MFS"/>
    <property type="match status" value="1"/>
</dbReference>
<evidence type="ECO:0000256" key="6">
    <source>
        <dbReference type="ARBA" id="ARBA00023136"/>
    </source>
</evidence>
<keyword evidence="4 8" id="KW-0812">Transmembrane</keyword>
<protein>
    <submittedName>
        <fullName evidence="10">MFS transporter</fullName>
    </submittedName>
</protein>
<keyword evidence="3" id="KW-1003">Cell membrane</keyword>
<feature type="transmembrane region" description="Helical" evidence="8">
    <location>
        <begin position="241"/>
        <end position="264"/>
    </location>
</feature>
<feature type="non-terminal residue" evidence="10">
    <location>
        <position position="1"/>
    </location>
</feature>
<dbReference type="InterPro" id="IPR036259">
    <property type="entry name" value="MFS_trans_sf"/>
</dbReference>
<feature type="transmembrane region" description="Helical" evidence="8">
    <location>
        <begin position="198"/>
        <end position="220"/>
    </location>
</feature>
<feature type="domain" description="Major facilitator superfamily (MFS) profile" evidence="9">
    <location>
        <begin position="100"/>
        <end position="326"/>
    </location>
</feature>
<evidence type="ECO:0000259" key="9">
    <source>
        <dbReference type="PROSITE" id="PS50850"/>
    </source>
</evidence>
<evidence type="ECO:0000256" key="1">
    <source>
        <dbReference type="ARBA" id="ARBA00004651"/>
    </source>
</evidence>
<keyword evidence="5 8" id="KW-1133">Transmembrane helix</keyword>
<dbReference type="PANTHER" id="PTHR42718:SF46">
    <property type="entry name" value="BLR6921 PROTEIN"/>
    <property type="match status" value="1"/>
</dbReference>
<dbReference type="PANTHER" id="PTHR42718">
    <property type="entry name" value="MAJOR FACILITATOR SUPERFAMILY MULTIDRUG TRANSPORTER MFSC"/>
    <property type="match status" value="1"/>
</dbReference>
<dbReference type="EMBL" id="JBHSPA010000029">
    <property type="protein sequence ID" value="MFC5827519.1"/>
    <property type="molecule type" value="Genomic_DNA"/>
</dbReference>
<feature type="region of interest" description="Disordered" evidence="7">
    <location>
        <begin position="305"/>
        <end position="326"/>
    </location>
</feature>
<dbReference type="SUPFAM" id="SSF103473">
    <property type="entry name" value="MFS general substrate transporter"/>
    <property type="match status" value="1"/>
</dbReference>
<dbReference type="InterPro" id="IPR020846">
    <property type="entry name" value="MFS_dom"/>
</dbReference>
<reference evidence="11" key="1">
    <citation type="journal article" date="2019" name="Int. J. Syst. Evol. Microbiol.">
        <title>The Global Catalogue of Microorganisms (GCM) 10K type strain sequencing project: providing services to taxonomists for standard genome sequencing and annotation.</title>
        <authorList>
            <consortium name="The Broad Institute Genomics Platform"/>
            <consortium name="The Broad Institute Genome Sequencing Center for Infectious Disease"/>
            <person name="Wu L."/>
            <person name="Ma J."/>
        </authorList>
    </citation>
    <scope>NUCLEOTIDE SEQUENCE [LARGE SCALE GENOMIC DNA]</scope>
    <source>
        <strain evidence="11">CCUG 53903</strain>
    </source>
</reference>
<dbReference type="Proteomes" id="UP001596058">
    <property type="component" value="Unassembled WGS sequence"/>
</dbReference>
<evidence type="ECO:0000256" key="4">
    <source>
        <dbReference type="ARBA" id="ARBA00022692"/>
    </source>
</evidence>
<comment type="caution">
    <text evidence="10">The sequence shown here is derived from an EMBL/GenBank/DDBJ whole genome shotgun (WGS) entry which is preliminary data.</text>
</comment>
<feature type="transmembrane region" description="Helical" evidence="8">
    <location>
        <begin position="270"/>
        <end position="294"/>
    </location>
</feature>
<evidence type="ECO:0000256" key="3">
    <source>
        <dbReference type="ARBA" id="ARBA00022475"/>
    </source>
</evidence>
<keyword evidence="6 8" id="KW-0472">Membrane</keyword>
<evidence type="ECO:0000256" key="7">
    <source>
        <dbReference type="SAM" id="MobiDB-lite"/>
    </source>
</evidence>
<feature type="transmembrane region" description="Helical" evidence="8">
    <location>
        <begin position="35"/>
        <end position="52"/>
    </location>
</feature>
<organism evidence="10 11">
    <name type="scientific">Nonomuraea insulae</name>
    <dbReference type="NCBI Taxonomy" id="1616787"/>
    <lineage>
        <taxon>Bacteria</taxon>
        <taxon>Bacillati</taxon>
        <taxon>Actinomycetota</taxon>
        <taxon>Actinomycetes</taxon>
        <taxon>Streptosporangiales</taxon>
        <taxon>Streptosporangiaceae</taxon>
        <taxon>Nonomuraea</taxon>
    </lineage>
</organism>
<name>A0ABW1CR75_9ACTN</name>
<dbReference type="Pfam" id="PF07690">
    <property type="entry name" value="MFS_1"/>
    <property type="match status" value="1"/>
</dbReference>
<feature type="transmembrane region" description="Helical" evidence="8">
    <location>
        <begin position="64"/>
        <end position="82"/>
    </location>
</feature>